<reference evidence="4" key="1">
    <citation type="submission" date="2025-08" db="UniProtKB">
        <authorList>
            <consortium name="RefSeq"/>
        </authorList>
    </citation>
    <scope>IDENTIFICATION</scope>
    <source>
        <tissue evidence="4">Whole sample</tissue>
    </source>
</reference>
<dbReference type="InterPro" id="IPR051113">
    <property type="entry name" value="Integrator_subunit6"/>
</dbReference>
<feature type="region of interest" description="Disordered" evidence="1">
    <location>
        <begin position="662"/>
        <end position="744"/>
    </location>
</feature>
<dbReference type="GeneID" id="111136507"/>
<feature type="compositionally biased region" description="Acidic residues" evidence="1">
    <location>
        <begin position="729"/>
        <end position="744"/>
    </location>
</feature>
<evidence type="ECO:0000259" key="2">
    <source>
        <dbReference type="PROSITE" id="PS50234"/>
    </source>
</evidence>
<protein>
    <submittedName>
        <fullName evidence="4">Integrator complex subunit 6-like</fullName>
    </submittedName>
</protein>
<dbReference type="RefSeq" id="XP_022343109.1">
    <property type="nucleotide sequence ID" value="XM_022487401.1"/>
</dbReference>
<evidence type="ECO:0000313" key="4">
    <source>
        <dbReference type="RefSeq" id="XP_022343109.1"/>
    </source>
</evidence>
<organism evidence="3 4">
    <name type="scientific">Crassostrea virginica</name>
    <name type="common">Eastern oyster</name>
    <dbReference type="NCBI Taxonomy" id="6565"/>
    <lineage>
        <taxon>Eukaryota</taxon>
        <taxon>Metazoa</taxon>
        <taxon>Spiralia</taxon>
        <taxon>Lophotrochozoa</taxon>
        <taxon>Mollusca</taxon>
        <taxon>Bivalvia</taxon>
        <taxon>Autobranchia</taxon>
        <taxon>Pteriomorphia</taxon>
        <taxon>Ostreida</taxon>
        <taxon>Ostreoidea</taxon>
        <taxon>Ostreidae</taxon>
        <taxon>Crassostrea</taxon>
    </lineage>
</organism>
<dbReference type="Gene3D" id="3.40.50.410">
    <property type="entry name" value="von Willebrand factor, type A domain"/>
    <property type="match status" value="1"/>
</dbReference>
<dbReference type="PROSITE" id="PS50234">
    <property type="entry name" value="VWFA"/>
    <property type="match status" value="1"/>
</dbReference>
<dbReference type="InterPro" id="IPR036465">
    <property type="entry name" value="vWFA_dom_sf"/>
</dbReference>
<keyword evidence="3" id="KW-1185">Reference proteome</keyword>
<dbReference type="AlphaFoldDB" id="A0A8B8ET25"/>
<dbReference type="SUPFAM" id="SSF53300">
    <property type="entry name" value="vWA-like"/>
    <property type="match status" value="1"/>
</dbReference>
<dbReference type="OrthoDB" id="9449012at2759"/>
<feature type="compositionally biased region" description="Basic and acidic residues" evidence="1">
    <location>
        <begin position="666"/>
        <end position="676"/>
    </location>
</feature>
<dbReference type="PANTHER" id="PTHR12957">
    <property type="entry name" value="DEAD/H BOX POLYPEPTIDE 26/DICE1-RELATED"/>
    <property type="match status" value="1"/>
</dbReference>
<dbReference type="KEGG" id="cvn:111136507"/>
<dbReference type="InterPro" id="IPR029307">
    <property type="entry name" value="INT_SG_DDX_CT_C"/>
</dbReference>
<proteinExistence type="predicted"/>
<dbReference type="InterPro" id="IPR057413">
    <property type="entry name" value="Beta-barrel_INTS6"/>
</dbReference>
<dbReference type="CDD" id="cd00198">
    <property type="entry name" value="vWFA"/>
    <property type="match status" value="1"/>
</dbReference>
<dbReference type="Pfam" id="PF25462">
    <property type="entry name" value="Beta-barrel_INTS6"/>
    <property type="match status" value="1"/>
</dbReference>
<dbReference type="GO" id="GO:0032039">
    <property type="term" value="C:integrator complex"/>
    <property type="evidence" value="ECO:0007669"/>
    <property type="project" value="TreeGrafter"/>
</dbReference>
<dbReference type="Proteomes" id="UP000694844">
    <property type="component" value="Chromosome 5"/>
</dbReference>
<gene>
    <name evidence="4" type="primary">LOC111136507</name>
</gene>
<dbReference type="PANTHER" id="PTHR12957:SF2">
    <property type="entry name" value="INTEGRATOR COMPLEX SUBUNIT 6"/>
    <property type="match status" value="1"/>
</dbReference>
<dbReference type="Pfam" id="PF13519">
    <property type="entry name" value="VWA_2"/>
    <property type="match status" value="1"/>
</dbReference>
<feature type="domain" description="VWFA" evidence="2">
    <location>
        <begin position="3"/>
        <end position="131"/>
    </location>
</feature>
<dbReference type="InterPro" id="IPR002035">
    <property type="entry name" value="VWF_A"/>
</dbReference>
<dbReference type="GO" id="GO:0034472">
    <property type="term" value="P:snRNA 3'-end processing"/>
    <property type="evidence" value="ECO:0007669"/>
    <property type="project" value="TreeGrafter"/>
</dbReference>
<dbReference type="FunFam" id="3.40.50.410:FF:000010">
    <property type="entry name" value="Integrator complex subunit 6 like"/>
    <property type="match status" value="1"/>
</dbReference>
<evidence type="ECO:0000313" key="3">
    <source>
        <dbReference type="Proteomes" id="UP000694844"/>
    </source>
</evidence>
<name>A0A8B8ET25_CRAVI</name>
<sequence>MTIILFLVDTSASMNQRTYLGTSLIDIAKASVETFMKIRARDPNCRWDRYMLLTFEDPPANIKAGWKESHGTFVNELKNLQTQGLTLMGPALKHAFDLLNINRMQTGIDTYGQGRCPFYLEPAVIIVITDGGKLTTMSGVQPEINLPMNSVVPGSELTKEPFRWDQRIFGLVLRLPGNVPVDMTTNAYIPSAENHPLDAMCDVTGGRSYAVHTQKMLNAALESLVQKVQGGVVINFEKIGPDPPAVEVKVENGLDSNGNSKENQDINMAPVKQELEEDRKAGSPMIGSGQPLPANNSWHNCRKLIYVPRSAQKGYSVGHWPIPEAFWPDTTNSTLPPRSAHPAVKFYCTPCEPLVIGNLPFDKYELEPSPLTQHILERRQPNSCWQVFINGSAKYSDVGHPFGYLKASSTLSCVNLFLMPYNYPVLLPLLDELFKVHKLKPSQKWRSQFDTYLKTMPSYYAGPLKRALARMGAPNLVPDNMDNSLSYSVITYLKKLKNQAKIEMDRLIASVGQKVPTHEGIKVDSRTKTSILQRRDFNQLLQNAGGNLQSLKQELTDFNTFTVAIADKDVKPQYYRNPYDIPRKNLIDQIARMRSNFLQKSFHRTKLVDDDQAHSVPVQQMGNYQDYLKKQPAPLRELETSPARLHTFGNPFKVKMNMVDEADDPTIDKPSKRRSVETPPSSPGPKRRKVGPLPKDYVFSRSPTPTPPSSPVPDHLMEGDFSPQPDNKENEEEENNILEQEEEEQPLVIAEPEQDQTKKNHIKENHVADGDTENHSLYNAVNSRQRSIHNSKKDSLIWSHNTRLKHAVYRELKKPGRNYDNLFHQLNSVQGNMELKCAFVKDIIHEAGRFKKKVLIQMLEQFQTSLMQMEGRKRNSITMETR</sequence>
<accession>A0A8B8ET25</accession>
<evidence type="ECO:0000256" key="1">
    <source>
        <dbReference type="SAM" id="MobiDB-lite"/>
    </source>
</evidence>
<dbReference type="Pfam" id="PF15300">
    <property type="entry name" value="INT_SG_DDX_CT_C"/>
    <property type="match status" value="1"/>
</dbReference>